<evidence type="ECO:0000313" key="2">
    <source>
        <dbReference type="Proteomes" id="UP000769780"/>
    </source>
</evidence>
<evidence type="ECO:0000313" key="1">
    <source>
        <dbReference type="EMBL" id="MBY0096918.1"/>
    </source>
</evidence>
<dbReference type="Proteomes" id="UP000769780">
    <property type="component" value="Unassembled WGS sequence"/>
</dbReference>
<comment type="caution">
    <text evidence="1">The sequence shown here is derived from an EMBL/GenBank/DDBJ whole genome shotgun (WGS) entry which is preliminary data.</text>
</comment>
<organism evidence="1 2">
    <name type="scientific">Mesobacillus maritimus</name>
    <dbReference type="NCBI Taxonomy" id="1643336"/>
    <lineage>
        <taxon>Bacteria</taxon>
        <taxon>Bacillati</taxon>
        <taxon>Bacillota</taxon>
        <taxon>Bacilli</taxon>
        <taxon>Bacillales</taxon>
        <taxon>Bacillaceae</taxon>
        <taxon>Mesobacillus</taxon>
    </lineage>
</organism>
<protein>
    <submittedName>
        <fullName evidence="1">YugN-like family protein</fullName>
    </submittedName>
</protein>
<proteinExistence type="predicted"/>
<keyword evidence="2" id="KW-1185">Reference proteome</keyword>
<dbReference type="Pfam" id="PF08868">
    <property type="entry name" value="YugN"/>
    <property type="match status" value="1"/>
</dbReference>
<dbReference type="Gene3D" id="3.30.310.100">
    <property type="entry name" value="YugN-like"/>
    <property type="match status" value="1"/>
</dbReference>
<name>A0ABS7K3S6_9BACI</name>
<dbReference type="InterPro" id="IPR036491">
    <property type="entry name" value="YugN-like_sf"/>
</dbReference>
<dbReference type="InterPro" id="IPR014967">
    <property type="entry name" value="Uncharacterised_YugN-like"/>
</dbReference>
<dbReference type="SUPFAM" id="SSF160755">
    <property type="entry name" value="YugN-like"/>
    <property type="match status" value="1"/>
</dbReference>
<gene>
    <name evidence="1" type="ORF">H0185_08865</name>
</gene>
<sequence>MIEIPSRIEGQRMLLSKLEEKLKPMGYTIGGNWDYDHGSFDYKISDKDGYLFLRIPFDAIEGELDSDGCRVEITRPFLLAHVYEKGLDDHAHTSNTSALFNQFSEPVEKDGDVPTQYVEIGQSLLKEVEASLL</sequence>
<dbReference type="EMBL" id="JACWFH010000009">
    <property type="protein sequence ID" value="MBY0096918.1"/>
    <property type="molecule type" value="Genomic_DNA"/>
</dbReference>
<reference evidence="1 2" key="1">
    <citation type="submission" date="2020-07" db="EMBL/GenBank/DDBJ databases">
        <title>Fungal Genomes of the International Space Station.</title>
        <authorList>
            <person name="Seuylemezian A."/>
            <person name="Singh N.K."/>
            <person name="Wood J."/>
            <person name="Venkateswaran K."/>
        </authorList>
    </citation>
    <scope>NUCLEOTIDE SEQUENCE [LARGE SCALE GENOMIC DNA]</scope>
    <source>
        <strain evidence="1 2">PL-B2</strain>
    </source>
</reference>
<dbReference type="RefSeq" id="WP_221873146.1">
    <property type="nucleotide sequence ID" value="NZ_JACWFH010000009.1"/>
</dbReference>
<accession>A0ABS7K3S6</accession>